<comment type="caution">
    <text evidence="3">The sequence shown here is derived from an EMBL/GenBank/DDBJ whole genome shotgun (WGS) entry which is preliminary data.</text>
</comment>
<dbReference type="SUPFAM" id="SSF52833">
    <property type="entry name" value="Thioredoxin-like"/>
    <property type="match status" value="1"/>
</dbReference>
<keyword evidence="3" id="KW-0560">Oxidoreductase</keyword>
<evidence type="ECO:0000256" key="1">
    <source>
        <dbReference type="SAM" id="SignalP"/>
    </source>
</evidence>
<dbReference type="AlphaFoldDB" id="A0A9Q3YL75"/>
<dbReference type="EC" id="1.8.4.-" evidence="3"/>
<dbReference type="InterPro" id="IPR051470">
    <property type="entry name" value="Thiol:disulfide_interchange"/>
</dbReference>
<accession>A0A9Q3YL75</accession>
<organism evidence="3 4">
    <name type="scientific">Alloalcanivorax marinus</name>
    <dbReference type="NCBI Taxonomy" id="1177169"/>
    <lineage>
        <taxon>Bacteria</taxon>
        <taxon>Pseudomonadati</taxon>
        <taxon>Pseudomonadota</taxon>
        <taxon>Gammaproteobacteria</taxon>
        <taxon>Oceanospirillales</taxon>
        <taxon>Alcanivoracaceae</taxon>
        <taxon>Alloalcanivorax</taxon>
    </lineage>
</organism>
<dbReference type="NCBIfam" id="NF008657">
    <property type="entry name" value="PRK11657.1"/>
    <property type="match status" value="1"/>
</dbReference>
<feature type="domain" description="Thioredoxin-like fold" evidence="2">
    <location>
        <begin position="58"/>
        <end position="185"/>
    </location>
</feature>
<evidence type="ECO:0000313" key="3">
    <source>
        <dbReference type="EMBL" id="MCC4307517.1"/>
    </source>
</evidence>
<dbReference type="InterPro" id="IPR036249">
    <property type="entry name" value="Thioredoxin-like_sf"/>
</dbReference>
<name>A0A9Q3YL75_9GAMM</name>
<dbReference type="Gene3D" id="3.40.30.10">
    <property type="entry name" value="Glutaredoxin"/>
    <property type="match status" value="1"/>
</dbReference>
<dbReference type="PANTHER" id="PTHR35272:SF4">
    <property type="entry name" value="THIOL:DISULFIDE INTERCHANGE PROTEIN DSBG"/>
    <property type="match status" value="1"/>
</dbReference>
<dbReference type="InterPro" id="IPR012336">
    <property type="entry name" value="Thioredoxin-like_fold"/>
</dbReference>
<dbReference type="EMBL" id="JAJGNA010000002">
    <property type="protein sequence ID" value="MCC4307517.1"/>
    <property type="molecule type" value="Genomic_DNA"/>
</dbReference>
<gene>
    <name evidence="3" type="primary">dsbG</name>
    <name evidence="3" type="ORF">LL252_02940</name>
</gene>
<evidence type="ECO:0000259" key="2">
    <source>
        <dbReference type="Pfam" id="PF13098"/>
    </source>
</evidence>
<feature type="chain" id="PRO_5040326200" evidence="1">
    <location>
        <begin position="26"/>
        <end position="190"/>
    </location>
</feature>
<reference evidence="3" key="1">
    <citation type="submission" date="2021-10" db="EMBL/GenBank/DDBJ databases">
        <title>The diversity and Nitrogen Metabolism of Culturable Nitrate-Utilizing Bacteria Within the Oxygen Minimum Zone of the Changjiang (Yangtze River)Estuary.</title>
        <authorList>
            <person name="Zhang D."/>
            <person name="Zheng J."/>
            <person name="Liu S."/>
            <person name="He W."/>
        </authorList>
    </citation>
    <scope>NUCLEOTIDE SEQUENCE</scope>
    <source>
        <strain evidence="3">FXH-223</strain>
    </source>
</reference>
<protein>
    <submittedName>
        <fullName evidence="3">Thiol:disulfide interchange protein DsbG</fullName>
        <ecNumber evidence="3">1.8.4.-</ecNumber>
    </submittedName>
</protein>
<keyword evidence="4" id="KW-1185">Reference proteome</keyword>
<keyword evidence="1" id="KW-0732">Signal</keyword>
<dbReference type="RefSeq" id="WP_228232784.1">
    <property type="nucleotide sequence ID" value="NZ_JAJGNA010000002.1"/>
</dbReference>
<dbReference type="Pfam" id="PF13098">
    <property type="entry name" value="Thioredoxin_2"/>
    <property type="match status" value="1"/>
</dbReference>
<proteinExistence type="predicted"/>
<evidence type="ECO:0000313" key="4">
    <source>
        <dbReference type="Proteomes" id="UP001108027"/>
    </source>
</evidence>
<sequence length="190" mass="21133">MPLFRCFRPLTLLLIAALSAGAVQAQEDTPEDRAALEKQIFDVLEQSHWVAEGAEEPDRVVYTFTDLKCPYCERQWRDMRPLLADPDNRTQVRHVVVAVLRPGSYGEGAAVLAADDPAAALARGEKGELTPLDPVPETVGRQLRENNALMREFGIRGTPATIFRDPDGKLQFAPGVLQPDTLRRLVFQLD</sequence>
<dbReference type="Proteomes" id="UP001108027">
    <property type="component" value="Unassembled WGS sequence"/>
</dbReference>
<feature type="signal peptide" evidence="1">
    <location>
        <begin position="1"/>
        <end position="25"/>
    </location>
</feature>
<dbReference type="PANTHER" id="PTHR35272">
    <property type="entry name" value="THIOL:DISULFIDE INTERCHANGE PROTEIN DSBC-RELATED"/>
    <property type="match status" value="1"/>
</dbReference>
<dbReference type="GO" id="GO:0016491">
    <property type="term" value="F:oxidoreductase activity"/>
    <property type="evidence" value="ECO:0007669"/>
    <property type="project" value="UniProtKB-KW"/>
</dbReference>